<evidence type="ECO:0000256" key="1">
    <source>
        <dbReference type="SAM" id="MobiDB-lite"/>
    </source>
</evidence>
<dbReference type="Proteomes" id="UP000307440">
    <property type="component" value="Unassembled WGS sequence"/>
</dbReference>
<dbReference type="AlphaFoldDB" id="A0A5C3KVN1"/>
<sequence length="153" mass="16915">MSQGMYRSGPVVPADIVTYRHNHKLVYVKPQETYDKALDVAQKEFNEELGATPRERIGFSVTSSFNGERQPVRISESAWSSAVARLLRGEVIDVYVRGEADSKERVPPPQYLEVPGKSGSRQSQSNPSSRAASPASSDAKTRRSWFSAAIVTK</sequence>
<feature type="region of interest" description="Disordered" evidence="1">
    <location>
        <begin position="98"/>
        <end position="153"/>
    </location>
</feature>
<gene>
    <name evidence="2" type="ORF">FA15DRAFT_670009</name>
</gene>
<proteinExistence type="predicted"/>
<evidence type="ECO:0000313" key="2">
    <source>
        <dbReference type="EMBL" id="TFK23923.1"/>
    </source>
</evidence>
<keyword evidence="3" id="KW-1185">Reference proteome</keyword>
<reference evidence="2 3" key="1">
    <citation type="journal article" date="2019" name="Nat. Ecol. Evol.">
        <title>Megaphylogeny resolves global patterns of mushroom evolution.</title>
        <authorList>
            <person name="Varga T."/>
            <person name="Krizsan K."/>
            <person name="Foldi C."/>
            <person name="Dima B."/>
            <person name="Sanchez-Garcia M."/>
            <person name="Sanchez-Ramirez S."/>
            <person name="Szollosi G.J."/>
            <person name="Szarkandi J.G."/>
            <person name="Papp V."/>
            <person name="Albert L."/>
            <person name="Andreopoulos W."/>
            <person name="Angelini C."/>
            <person name="Antonin V."/>
            <person name="Barry K.W."/>
            <person name="Bougher N.L."/>
            <person name="Buchanan P."/>
            <person name="Buyck B."/>
            <person name="Bense V."/>
            <person name="Catcheside P."/>
            <person name="Chovatia M."/>
            <person name="Cooper J."/>
            <person name="Damon W."/>
            <person name="Desjardin D."/>
            <person name="Finy P."/>
            <person name="Geml J."/>
            <person name="Haridas S."/>
            <person name="Hughes K."/>
            <person name="Justo A."/>
            <person name="Karasinski D."/>
            <person name="Kautmanova I."/>
            <person name="Kiss B."/>
            <person name="Kocsube S."/>
            <person name="Kotiranta H."/>
            <person name="LaButti K.M."/>
            <person name="Lechner B.E."/>
            <person name="Liimatainen K."/>
            <person name="Lipzen A."/>
            <person name="Lukacs Z."/>
            <person name="Mihaltcheva S."/>
            <person name="Morgado L.N."/>
            <person name="Niskanen T."/>
            <person name="Noordeloos M.E."/>
            <person name="Ohm R.A."/>
            <person name="Ortiz-Santana B."/>
            <person name="Ovrebo C."/>
            <person name="Racz N."/>
            <person name="Riley R."/>
            <person name="Savchenko A."/>
            <person name="Shiryaev A."/>
            <person name="Soop K."/>
            <person name="Spirin V."/>
            <person name="Szebenyi C."/>
            <person name="Tomsovsky M."/>
            <person name="Tulloss R.E."/>
            <person name="Uehling J."/>
            <person name="Grigoriev I.V."/>
            <person name="Vagvolgyi C."/>
            <person name="Papp T."/>
            <person name="Martin F.M."/>
            <person name="Miettinen O."/>
            <person name="Hibbett D.S."/>
            <person name="Nagy L.G."/>
        </authorList>
    </citation>
    <scope>NUCLEOTIDE SEQUENCE [LARGE SCALE GENOMIC DNA]</scope>
    <source>
        <strain evidence="2 3">CBS 121175</strain>
    </source>
</reference>
<evidence type="ECO:0000313" key="3">
    <source>
        <dbReference type="Proteomes" id="UP000307440"/>
    </source>
</evidence>
<dbReference type="EMBL" id="ML210209">
    <property type="protein sequence ID" value="TFK23923.1"/>
    <property type="molecule type" value="Genomic_DNA"/>
</dbReference>
<feature type="compositionally biased region" description="Low complexity" evidence="1">
    <location>
        <begin position="118"/>
        <end position="137"/>
    </location>
</feature>
<dbReference type="OrthoDB" id="3198848at2759"/>
<protein>
    <submittedName>
        <fullName evidence="2">Uncharacterized protein</fullName>
    </submittedName>
</protein>
<accession>A0A5C3KVN1</accession>
<name>A0A5C3KVN1_COPMA</name>
<organism evidence="2 3">
    <name type="scientific">Coprinopsis marcescibilis</name>
    <name type="common">Agaric fungus</name>
    <name type="synonym">Psathyrella marcescibilis</name>
    <dbReference type="NCBI Taxonomy" id="230819"/>
    <lineage>
        <taxon>Eukaryota</taxon>
        <taxon>Fungi</taxon>
        <taxon>Dikarya</taxon>
        <taxon>Basidiomycota</taxon>
        <taxon>Agaricomycotina</taxon>
        <taxon>Agaricomycetes</taxon>
        <taxon>Agaricomycetidae</taxon>
        <taxon>Agaricales</taxon>
        <taxon>Agaricineae</taxon>
        <taxon>Psathyrellaceae</taxon>
        <taxon>Coprinopsis</taxon>
    </lineage>
</organism>